<gene>
    <name evidence="1" type="ORF">LTS18_002705</name>
</gene>
<accession>A0ACC3DCK9</accession>
<evidence type="ECO:0000313" key="1">
    <source>
        <dbReference type="EMBL" id="KAK3065302.1"/>
    </source>
</evidence>
<name>A0ACC3DCK9_9PEZI</name>
<reference evidence="1" key="1">
    <citation type="submission" date="2024-09" db="EMBL/GenBank/DDBJ databases">
        <title>Black Yeasts Isolated from many extreme environments.</title>
        <authorList>
            <person name="Coleine C."/>
            <person name="Stajich J.E."/>
            <person name="Selbmann L."/>
        </authorList>
    </citation>
    <scope>NUCLEOTIDE SEQUENCE</scope>
    <source>
        <strain evidence="1">CCFEE 5737</strain>
    </source>
</reference>
<evidence type="ECO:0000313" key="2">
    <source>
        <dbReference type="Proteomes" id="UP001186974"/>
    </source>
</evidence>
<comment type="caution">
    <text evidence="1">The sequence shown here is derived from an EMBL/GenBank/DDBJ whole genome shotgun (WGS) entry which is preliminary data.</text>
</comment>
<dbReference type="Proteomes" id="UP001186974">
    <property type="component" value="Unassembled WGS sequence"/>
</dbReference>
<organism evidence="1 2">
    <name type="scientific">Coniosporium uncinatum</name>
    <dbReference type="NCBI Taxonomy" id="93489"/>
    <lineage>
        <taxon>Eukaryota</taxon>
        <taxon>Fungi</taxon>
        <taxon>Dikarya</taxon>
        <taxon>Ascomycota</taxon>
        <taxon>Pezizomycotina</taxon>
        <taxon>Dothideomycetes</taxon>
        <taxon>Dothideomycetes incertae sedis</taxon>
        <taxon>Coniosporium</taxon>
    </lineage>
</organism>
<keyword evidence="2" id="KW-1185">Reference proteome</keyword>
<protein>
    <submittedName>
        <fullName evidence="1">Uncharacterized protein</fullName>
    </submittedName>
</protein>
<proteinExistence type="predicted"/>
<sequence>MASSRSDHTGNTSYSSSAPQHFVPQGSYGFSSPTAPLVSPLMPLSCTFGNTPSRDTFTHSLHSTAESAPTAGMSQQHWLPTHEPTLVDQQYERAWTGQDFRGPIMRDVMQGATPQQSLKIHARPQRQMDHASDPTRIRAAALRNRQRHYPRQDKRGRSEASSYILASVSWGGLPASTGTKRGPVVDHTQGDDAEANRPSKRVVTENSFAQFAAHEGRWRPGTHMPACRFDSSPLPFGTTPHTPSDQLSQPYRGAALHAAPQRPDMTTYLSGGLHAYSRQSGHPLHRPAPTVSSVASRKLIDSKTIPPPWRKMRIRRDHFPYIEDADWAHLNRMYVGSDDAKLRAQKRKEWNARAKSEYEERWLAKRTLEDTTVKLVLPRSADKRQRDAGMEDIPVSMAEERGIGRKAKGPARLDARAALSSPSEQNVGKPMPTVAYQEPEGEWKEILQASDMDIRVVHRFWQSADEIVNRSTNPYTVRTSAELALSERPWQAFHFFAAAYSENKEAWFNVDTKEELFIEPAEYANAVQEVSYERNASLTKMEGEAVSQGQFERAISEESGVQKVPGQAHPVVPSPELTRKQYRKSRGEEGLKVPKHSIFGGFETKAEWERHVQIQGTTFAADESRRQKTTEYIQKNNFNFDEASALRNGAGVVRGPIWHELYGPIMRVWNLELQKYVEWQPHPLAHAAAEQRWKVEQLFHAVDIQSSSEQVYEHPIASAEEQAVSPAHLEILGDGLANAPSLVTLHLDKMTAEQLQKARKLLLLSDKFWRERMAIANEFPPEVQVALDPAAFLGPKFWTMQAVKQIDFEQLCPNDLRLLKDRLTIVPDWGRDFEKLKERLPSMQRLPNAPPPSPRQKTVEESAARTAEHEGQSSAEFAGKSATTTTDTEEEHVRLPAKMKSPVDVLFELEAEHRRSLLAHRSYPANAFTQPDMTHWSKEQVHAWLDLETDSAENVTLMNRYCCEGRGREAYITLRELRDNLLIRAQIYTTCIGAVSVSDPKFTGAEAILGPKLMHNTAITQLLQTSEKLTKANLENLSIMIDREPDALESYDKLRRYIQQYRDLGMSSSDYQMYHERARAFLGDVVDPRFLDHLLQQHPNLEPIQWELLKGRLEGYRTAGFSIEEQEEDF</sequence>
<dbReference type="EMBL" id="JAWDJW010006340">
    <property type="protein sequence ID" value="KAK3065302.1"/>
    <property type="molecule type" value="Genomic_DNA"/>
</dbReference>